<sequence length="324" mass="37422">MVGLRTSQTQVYRPTTTNMPISWEPDQGPMLVVVNGVPTLYEKRAWSYRIPLREGDTEQMYQIMIEATPESILSHSRMMELGQAFNDMFGLGEYDIEECIVEGDPEEFMIAKGYKIRKQEPRAKKKATVKNDKKEQYIEWDGTIDPRVDDDTDWSEVSEDEETEVKEVKEKKKRLEGGEEEEGKEVDQERNVEVNSAATEQNLNRYDYSDLLSALSGASPSDAKTMLEERLYSKVMGLDISAHVAGVITRRMMVEFDSYYIAFMITVPNEIQLRKEVSITKSTVEQTTREEALSKWEIELPINTRLTEFYPPQHENEDQQPSEE</sequence>
<evidence type="ECO:0000313" key="3">
    <source>
        <dbReference type="Proteomes" id="UP000304928"/>
    </source>
</evidence>
<protein>
    <submittedName>
        <fullName evidence="2">Uncharacterized protein</fullName>
    </submittedName>
</protein>
<dbReference type="SUPFAM" id="SSF63570">
    <property type="entry name" value="PABC (PABP) domain"/>
    <property type="match status" value="1"/>
</dbReference>
<evidence type="ECO:0000313" key="2">
    <source>
        <dbReference type="EMBL" id="THW95132.1"/>
    </source>
</evidence>
<dbReference type="AlphaFoldDB" id="A0A4S9BNC2"/>
<feature type="compositionally biased region" description="Basic and acidic residues" evidence="1">
    <location>
        <begin position="165"/>
        <end position="177"/>
    </location>
</feature>
<name>A0A4S9BNC2_AURPU</name>
<feature type="region of interest" description="Disordered" evidence="1">
    <location>
        <begin position="144"/>
        <end position="198"/>
    </location>
</feature>
<reference evidence="2 3" key="1">
    <citation type="submission" date="2018-10" db="EMBL/GenBank/DDBJ databases">
        <title>Fifty Aureobasidium pullulans genomes reveal a recombining polyextremotolerant generalist.</title>
        <authorList>
            <person name="Gostincar C."/>
            <person name="Turk M."/>
            <person name="Zajc J."/>
            <person name="Gunde-Cimerman N."/>
        </authorList>
    </citation>
    <scope>NUCLEOTIDE SEQUENCE [LARGE SCALE GENOMIC DNA]</scope>
    <source>
        <strain evidence="2 3">EXF-10507</strain>
    </source>
</reference>
<organism evidence="2 3">
    <name type="scientific">Aureobasidium pullulans</name>
    <name type="common">Black yeast</name>
    <name type="synonym">Pullularia pullulans</name>
    <dbReference type="NCBI Taxonomy" id="5580"/>
    <lineage>
        <taxon>Eukaryota</taxon>
        <taxon>Fungi</taxon>
        <taxon>Dikarya</taxon>
        <taxon>Ascomycota</taxon>
        <taxon>Pezizomycotina</taxon>
        <taxon>Dothideomycetes</taxon>
        <taxon>Dothideomycetidae</taxon>
        <taxon>Dothideales</taxon>
        <taxon>Saccotheciaceae</taxon>
        <taxon>Aureobasidium</taxon>
    </lineage>
</organism>
<accession>A0A4S9BNC2</accession>
<feature type="compositionally biased region" description="Acidic residues" evidence="1">
    <location>
        <begin position="150"/>
        <end position="164"/>
    </location>
</feature>
<gene>
    <name evidence="2" type="ORF">D6D15_01609</name>
</gene>
<dbReference type="EMBL" id="QZAR01000014">
    <property type="protein sequence ID" value="THW95132.1"/>
    <property type="molecule type" value="Genomic_DNA"/>
</dbReference>
<dbReference type="Proteomes" id="UP000304928">
    <property type="component" value="Unassembled WGS sequence"/>
</dbReference>
<dbReference type="GO" id="GO:0003723">
    <property type="term" value="F:RNA binding"/>
    <property type="evidence" value="ECO:0007669"/>
    <property type="project" value="InterPro"/>
</dbReference>
<comment type="caution">
    <text evidence="2">The sequence shown here is derived from an EMBL/GenBank/DDBJ whole genome shotgun (WGS) entry which is preliminary data.</text>
</comment>
<proteinExistence type="predicted"/>
<dbReference type="InterPro" id="IPR036053">
    <property type="entry name" value="PABP-dom"/>
</dbReference>
<evidence type="ECO:0000256" key="1">
    <source>
        <dbReference type="SAM" id="MobiDB-lite"/>
    </source>
</evidence>